<dbReference type="EMBL" id="LLXI01000362">
    <property type="protein sequence ID" value="PKY45068.1"/>
    <property type="molecule type" value="Genomic_DNA"/>
</dbReference>
<accession>A0A2I1GEL0</accession>
<dbReference type="Proteomes" id="UP000234323">
    <property type="component" value="Unassembled WGS sequence"/>
</dbReference>
<reference evidence="2 3" key="1">
    <citation type="submission" date="2015-10" db="EMBL/GenBank/DDBJ databases">
        <title>Genome analyses suggest a sexual origin of heterokaryosis in a supposedly ancient asexual fungus.</title>
        <authorList>
            <person name="Ropars J."/>
            <person name="Sedzielewska K."/>
            <person name="Noel J."/>
            <person name="Charron P."/>
            <person name="Farinelli L."/>
            <person name="Marton T."/>
            <person name="Kruger M."/>
            <person name="Pelin A."/>
            <person name="Brachmann A."/>
            <person name="Corradi N."/>
        </authorList>
    </citation>
    <scope>NUCLEOTIDE SEQUENCE [LARGE SCALE GENOMIC DNA]</scope>
    <source>
        <strain evidence="2 3">A4</strain>
    </source>
</reference>
<dbReference type="AlphaFoldDB" id="A0A2I1GEL0"/>
<evidence type="ECO:0000256" key="1">
    <source>
        <dbReference type="SAM" id="MobiDB-lite"/>
    </source>
</evidence>
<name>A0A2I1GEL0_9GLOM</name>
<protein>
    <submittedName>
        <fullName evidence="2">Uncharacterized protein</fullName>
    </submittedName>
</protein>
<proteinExistence type="predicted"/>
<evidence type="ECO:0000313" key="2">
    <source>
        <dbReference type="EMBL" id="PKY45068.1"/>
    </source>
</evidence>
<keyword evidence="3" id="KW-1185">Reference proteome</keyword>
<comment type="caution">
    <text evidence="2">The sequence shown here is derived from an EMBL/GenBank/DDBJ whole genome shotgun (WGS) entry which is preliminary data.</text>
</comment>
<feature type="compositionally biased region" description="Basic and acidic residues" evidence="1">
    <location>
        <begin position="1"/>
        <end position="17"/>
    </location>
</feature>
<sequence>MSEIRVKDDNGNKKSQDNYDNNINMENNNAENNDGNNEKESDECNNIEINNKSIRNQNNENNNIKNQENNNYNDIVMENNEEKIIDKIYSIYQKKKIKDKEKLNNLVKELTTEESNVLEKEIDEKSEDMVHAV</sequence>
<feature type="region of interest" description="Disordered" evidence="1">
    <location>
        <begin position="52"/>
        <end position="71"/>
    </location>
</feature>
<feature type="region of interest" description="Disordered" evidence="1">
    <location>
        <begin position="1"/>
        <end position="43"/>
    </location>
</feature>
<feature type="compositionally biased region" description="Low complexity" evidence="1">
    <location>
        <begin position="18"/>
        <end position="35"/>
    </location>
</feature>
<gene>
    <name evidence="2" type="ORF">RhiirA4_419543</name>
</gene>
<organism evidence="2 3">
    <name type="scientific">Rhizophagus irregularis</name>
    <dbReference type="NCBI Taxonomy" id="588596"/>
    <lineage>
        <taxon>Eukaryota</taxon>
        <taxon>Fungi</taxon>
        <taxon>Fungi incertae sedis</taxon>
        <taxon>Mucoromycota</taxon>
        <taxon>Glomeromycotina</taxon>
        <taxon>Glomeromycetes</taxon>
        <taxon>Glomerales</taxon>
        <taxon>Glomeraceae</taxon>
        <taxon>Rhizophagus</taxon>
    </lineage>
</organism>
<evidence type="ECO:0000313" key="3">
    <source>
        <dbReference type="Proteomes" id="UP000234323"/>
    </source>
</evidence>